<evidence type="ECO:0000313" key="2">
    <source>
        <dbReference type="EMBL" id="GHA26192.1"/>
    </source>
</evidence>
<protein>
    <recommendedName>
        <fullName evidence="4">Alcohol dehydrogenase-like C-terminal domain-containing protein</fullName>
    </recommendedName>
</protein>
<evidence type="ECO:0008006" key="4">
    <source>
        <dbReference type="Google" id="ProtNLM"/>
    </source>
</evidence>
<evidence type="ECO:0000256" key="1">
    <source>
        <dbReference type="SAM" id="MobiDB-lite"/>
    </source>
</evidence>
<accession>A0ABQ3CMK5</accession>
<comment type="caution">
    <text evidence="2">The sequence shown here is derived from an EMBL/GenBank/DDBJ whole genome shotgun (WGS) entry which is preliminary data.</text>
</comment>
<sequence>MPLSKLCEVSLPAWPAPTPTDRYRTPASRPSSTACSRPPAVAVTGAASAVGGYALQLAKADGLAPVVADAAPTDERLVRGLGADVVLSRGRRASAPHRAGT</sequence>
<organism evidence="2 3">
    <name type="scientific">Streptomyces canarius</name>
    <dbReference type="NCBI Taxonomy" id="285453"/>
    <lineage>
        <taxon>Bacteria</taxon>
        <taxon>Bacillati</taxon>
        <taxon>Actinomycetota</taxon>
        <taxon>Actinomycetes</taxon>
        <taxon>Kitasatosporales</taxon>
        <taxon>Streptomycetaceae</taxon>
        <taxon>Streptomyces</taxon>
    </lineage>
</organism>
<keyword evidence="3" id="KW-1185">Reference proteome</keyword>
<dbReference type="InterPro" id="IPR036291">
    <property type="entry name" value="NAD(P)-bd_dom_sf"/>
</dbReference>
<proteinExistence type="predicted"/>
<name>A0ABQ3CMK5_9ACTN</name>
<dbReference type="Gene3D" id="3.40.50.720">
    <property type="entry name" value="NAD(P)-binding Rossmann-like Domain"/>
    <property type="match status" value="1"/>
</dbReference>
<evidence type="ECO:0000313" key="3">
    <source>
        <dbReference type="Proteomes" id="UP000653644"/>
    </source>
</evidence>
<dbReference type="SUPFAM" id="SSF51735">
    <property type="entry name" value="NAD(P)-binding Rossmann-fold domains"/>
    <property type="match status" value="1"/>
</dbReference>
<dbReference type="EMBL" id="BMVN01000010">
    <property type="protein sequence ID" value="GHA26192.1"/>
    <property type="molecule type" value="Genomic_DNA"/>
</dbReference>
<reference evidence="3" key="1">
    <citation type="journal article" date="2019" name="Int. J. Syst. Evol. Microbiol.">
        <title>The Global Catalogue of Microorganisms (GCM) 10K type strain sequencing project: providing services to taxonomists for standard genome sequencing and annotation.</title>
        <authorList>
            <consortium name="The Broad Institute Genomics Platform"/>
            <consortium name="The Broad Institute Genome Sequencing Center for Infectious Disease"/>
            <person name="Wu L."/>
            <person name="Ma J."/>
        </authorList>
    </citation>
    <scope>NUCLEOTIDE SEQUENCE [LARGE SCALE GENOMIC DNA]</scope>
    <source>
        <strain evidence="3">JCM 4733</strain>
    </source>
</reference>
<feature type="region of interest" description="Disordered" evidence="1">
    <location>
        <begin position="14"/>
        <end position="39"/>
    </location>
</feature>
<gene>
    <name evidence="2" type="ORF">GCM10010345_33600</name>
</gene>
<dbReference type="Proteomes" id="UP000653644">
    <property type="component" value="Unassembled WGS sequence"/>
</dbReference>